<feature type="region of interest" description="Disordered" evidence="1">
    <location>
        <begin position="643"/>
        <end position="667"/>
    </location>
</feature>
<dbReference type="CDD" id="cd08276">
    <property type="entry name" value="MDR7"/>
    <property type="match status" value="1"/>
</dbReference>
<dbReference type="InterPro" id="IPR036291">
    <property type="entry name" value="NAD(P)-bd_dom_sf"/>
</dbReference>
<comment type="caution">
    <text evidence="4">The sequence shown here is derived from an EMBL/GenBank/DDBJ whole genome shotgun (WGS) entry which is preliminary data.</text>
</comment>
<sequence>MAPTYKQWTTELDGVDKLKMGEAPMPGDLEQGEVLVKVRAVSLNYRDIEVVSGDYGHHQSLTQSSSLVPCSDMAGVIVSSKSSRFQEGDRVLSIFNQTHIKGQVKESDMASGLGFPLSGVLAEYRVFDGEGLVKCPDYLSDEEASTLPIAAVTAWMSINTFNPLGQYLDVSADSSSSDTKKPTLLVQGTGGVSVAGLQIARAAGLNTIVTSSSDEKLARATKDLGAGTTVNYRTHWEWQEAVMKATDGAGADIIFETGGAKTLRKSFDCVAFGGLISCIGYLSGKEDSGDEVNRLNINVLALRRNVTLKGMLNGPRERFEEMLGFYAKKGIKPIVSKTFTFDEAKDAFAFVRDGQHFGKAVIKATSRITLQNKLTASDHPRIQDKMPSIAVYVPLLLALLPAALGQTVTLSRDIPYAAHRCVQYCVQQPYGARKDIGAALQCGDPYEEDCYCATEDDSLTLVSEHINNCASTSCSAGDLTKDVSSMRSYYASYCRGKGYTQDFIEGWYTAATGPEATEATTTATEEEEEKEEATKTTAAEETAEGSEGEEGQVVETSTDTTVATQTREPEDDGASISRVIVSRTSILWVDNTAEPDASKEEDGGGGVNNTALGAGLGVGVPLVLALVGVGIWLCMRPRRRKQVSSEEEEQQQQQQQQQQPPSYSQVSVVPAVPAAGGTGKKTESVYKVVETQQDKLELGGEGIRRELAGQQIHPFPAQTVYPAVAVPGQHEMMVENMNRPHEMQGSVRASERHELPGQYHY</sequence>
<dbReference type="AlphaFoldDB" id="A0A9P9Y111"/>
<dbReference type="EMBL" id="JAGIXG020000020">
    <property type="protein sequence ID" value="KAI6781603.1"/>
    <property type="molecule type" value="Genomic_DNA"/>
</dbReference>
<gene>
    <name evidence="4" type="ORF">J7T54_005314</name>
</gene>
<evidence type="ECO:0000313" key="4">
    <source>
        <dbReference type="EMBL" id="KAI6781603.1"/>
    </source>
</evidence>
<feature type="region of interest" description="Disordered" evidence="1">
    <location>
        <begin position="514"/>
        <end position="577"/>
    </location>
</feature>
<reference evidence="4" key="1">
    <citation type="journal article" date="2021" name="J Fungi (Basel)">
        <title>Genomic and Metabolomic Analyses of the Marine Fungus Emericellopsis cladophorae: Insights into Saltwater Adaptability Mechanisms and Its Biosynthetic Potential.</title>
        <authorList>
            <person name="Goncalves M.F.M."/>
            <person name="Hilario S."/>
            <person name="Van de Peer Y."/>
            <person name="Esteves A.C."/>
            <person name="Alves A."/>
        </authorList>
    </citation>
    <scope>NUCLEOTIDE SEQUENCE</scope>
    <source>
        <strain evidence="4">MUM 19.33</strain>
    </source>
</reference>
<dbReference type="Pfam" id="PF00107">
    <property type="entry name" value="ADH_zinc_N"/>
    <property type="match status" value="1"/>
</dbReference>
<evidence type="ECO:0000256" key="1">
    <source>
        <dbReference type="SAM" id="MobiDB-lite"/>
    </source>
</evidence>
<feature type="compositionally biased region" description="Acidic residues" evidence="1">
    <location>
        <begin position="541"/>
        <end position="552"/>
    </location>
</feature>
<protein>
    <submittedName>
        <fullName evidence="4">Zinc-type alcohol dehydrogenase-like protein -like protein</fullName>
    </submittedName>
</protein>
<keyword evidence="2" id="KW-0812">Transmembrane</keyword>
<proteinExistence type="predicted"/>
<feature type="region of interest" description="Disordered" evidence="1">
    <location>
        <begin position="742"/>
        <end position="761"/>
    </location>
</feature>
<feature type="compositionally biased region" description="Low complexity" evidence="1">
    <location>
        <begin position="651"/>
        <end position="667"/>
    </location>
</feature>
<dbReference type="InterPro" id="IPR013154">
    <property type="entry name" value="ADH-like_N"/>
</dbReference>
<dbReference type="Gene3D" id="3.40.50.720">
    <property type="entry name" value="NAD(P)-binding Rossmann-like Domain"/>
    <property type="match status" value="1"/>
</dbReference>
<dbReference type="InterPro" id="IPR013149">
    <property type="entry name" value="ADH-like_C"/>
</dbReference>
<dbReference type="PANTHER" id="PTHR45033:SF1">
    <property type="entry name" value="OXIDOREDUCTASE (EUROFUNG)"/>
    <property type="match status" value="1"/>
</dbReference>
<dbReference type="InterPro" id="IPR011032">
    <property type="entry name" value="GroES-like_sf"/>
</dbReference>
<dbReference type="Proteomes" id="UP001055219">
    <property type="component" value="Unassembled WGS sequence"/>
</dbReference>
<evidence type="ECO:0000259" key="3">
    <source>
        <dbReference type="SMART" id="SM00829"/>
    </source>
</evidence>
<dbReference type="PANTHER" id="PTHR45033">
    <property type="match status" value="1"/>
</dbReference>
<keyword evidence="2" id="KW-0472">Membrane</keyword>
<dbReference type="InterPro" id="IPR020843">
    <property type="entry name" value="ER"/>
</dbReference>
<organism evidence="4 5">
    <name type="scientific">Emericellopsis cladophorae</name>
    <dbReference type="NCBI Taxonomy" id="2686198"/>
    <lineage>
        <taxon>Eukaryota</taxon>
        <taxon>Fungi</taxon>
        <taxon>Dikarya</taxon>
        <taxon>Ascomycota</taxon>
        <taxon>Pezizomycotina</taxon>
        <taxon>Sordariomycetes</taxon>
        <taxon>Hypocreomycetidae</taxon>
        <taxon>Hypocreales</taxon>
        <taxon>Bionectriaceae</taxon>
        <taxon>Emericellopsis</taxon>
    </lineage>
</organism>
<keyword evidence="5" id="KW-1185">Reference proteome</keyword>
<feature type="compositionally biased region" description="Low complexity" evidence="1">
    <location>
        <begin position="514"/>
        <end position="523"/>
    </location>
</feature>
<accession>A0A9P9Y111</accession>
<name>A0A9P9Y111_9HYPO</name>
<evidence type="ECO:0000313" key="5">
    <source>
        <dbReference type="Proteomes" id="UP001055219"/>
    </source>
</evidence>
<dbReference type="OrthoDB" id="3509362at2759"/>
<feature type="transmembrane region" description="Helical" evidence="2">
    <location>
        <begin position="611"/>
        <end position="635"/>
    </location>
</feature>
<keyword evidence="2" id="KW-1133">Transmembrane helix</keyword>
<dbReference type="GO" id="GO:0016491">
    <property type="term" value="F:oxidoreductase activity"/>
    <property type="evidence" value="ECO:0007669"/>
    <property type="project" value="InterPro"/>
</dbReference>
<reference evidence="4" key="2">
    <citation type="submission" date="2022-07" db="EMBL/GenBank/DDBJ databases">
        <authorList>
            <person name="Goncalves M.F.M."/>
            <person name="Hilario S."/>
            <person name="Van De Peer Y."/>
            <person name="Esteves A.C."/>
            <person name="Alves A."/>
        </authorList>
    </citation>
    <scope>NUCLEOTIDE SEQUENCE</scope>
    <source>
        <strain evidence="4">MUM 19.33</strain>
    </source>
</reference>
<dbReference type="Pfam" id="PF08240">
    <property type="entry name" value="ADH_N"/>
    <property type="match status" value="1"/>
</dbReference>
<evidence type="ECO:0000256" key="2">
    <source>
        <dbReference type="SAM" id="Phobius"/>
    </source>
</evidence>
<dbReference type="RefSeq" id="XP_051362459.1">
    <property type="nucleotide sequence ID" value="XM_051506260.1"/>
</dbReference>
<dbReference type="Gene3D" id="3.90.180.10">
    <property type="entry name" value="Medium-chain alcohol dehydrogenases, catalytic domain"/>
    <property type="match status" value="1"/>
</dbReference>
<feature type="domain" description="Enoyl reductase (ER)" evidence="3">
    <location>
        <begin position="14"/>
        <end position="362"/>
    </location>
</feature>
<dbReference type="InterPro" id="IPR052711">
    <property type="entry name" value="Zinc_ADH-like"/>
</dbReference>
<dbReference type="SMART" id="SM00829">
    <property type="entry name" value="PKS_ER"/>
    <property type="match status" value="1"/>
</dbReference>
<dbReference type="GeneID" id="75831799"/>
<dbReference type="SUPFAM" id="SSF51735">
    <property type="entry name" value="NAD(P)-binding Rossmann-fold domains"/>
    <property type="match status" value="1"/>
</dbReference>
<dbReference type="SUPFAM" id="SSF50129">
    <property type="entry name" value="GroES-like"/>
    <property type="match status" value="1"/>
</dbReference>